<proteinExistence type="predicted"/>
<organism evidence="1 2">
    <name type="scientific">Smittium culicis</name>
    <dbReference type="NCBI Taxonomy" id="133412"/>
    <lineage>
        <taxon>Eukaryota</taxon>
        <taxon>Fungi</taxon>
        <taxon>Fungi incertae sedis</taxon>
        <taxon>Zoopagomycota</taxon>
        <taxon>Kickxellomycotina</taxon>
        <taxon>Harpellomycetes</taxon>
        <taxon>Harpellales</taxon>
        <taxon>Legeriomycetaceae</taxon>
        <taxon>Smittium</taxon>
    </lineage>
</organism>
<evidence type="ECO:0000313" key="2">
    <source>
        <dbReference type="Proteomes" id="UP000187429"/>
    </source>
</evidence>
<dbReference type="AlphaFoldDB" id="A0A1R1X0T7"/>
<accession>A0A1R1X0T7</accession>
<keyword evidence="2" id="KW-1185">Reference proteome</keyword>
<comment type="caution">
    <text evidence="1">The sequence shown here is derived from an EMBL/GenBank/DDBJ whole genome shotgun (WGS) entry which is preliminary data.</text>
</comment>
<evidence type="ECO:0000313" key="1">
    <source>
        <dbReference type="EMBL" id="OMJ08224.1"/>
    </source>
</evidence>
<dbReference type="EMBL" id="LSSM01007448">
    <property type="protein sequence ID" value="OMJ08224.1"/>
    <property type="molecule type" value="Genomic_DNA"/>
</dbReference>
<reference evidence="2" key="1">
    <citation type="submission" date="2017-01" db="EMBL/GenBank/DDBJ databases">
        <authorList>
            <person name="Wang Y."/>
            <person name="White M."/>
            <person name="Kvist S."/>
            <person name="Moncalvo J.-M."/>
        </authorList>
    </citation>
    <scope>NUCLEOTIDE SEQUENCE [LARGE SCALE GENOMIC DNA]</scope>
    <source>
        <strain evidence="2">ID-206-W2</strain>
    </source>
</reference>
<dbReference type="OrthoDB" id="5765305at2759"/>
<dbReference type="Proteomes" id="UP000187429">
    <property type="component" value="Unassembled WGS sequence"/>
</dbReference>
<sequence length="1161" mass="134014">MSMLRYPVGIQYVFDWMVYMNYTMEYNTYRIWLKGLILSECYYLEKLTSKKSNLCSYKQYLEVNSPDPDRFEYSRLKYFYKHFNSLFSPIVIPCQNGILGPTEVANLAVEQQNRRRLFIKFLKATVFSAFLMQLYKVGVIWIEGGEVYLGSSYKEIASVSMVFLHGALALLVLKILNNPQTLIHGQSYKQHIKNLYNLIKPSFNIKNIFKNISNKTYFNNLQKNRDKVNFAKYTNWKSISSQKGFEPSYIFRLKYIIYRNSLNESSYRNNKIFFSRYKTKESSNILDGNTTVFPNNSSTCKSKGNLNRISEYFSILSSGSMDFFRSSLGISDIPGEKKSDIKSDISRIWMNEISSNSTNHAVVDDFFKFINFTNSSTNTISKKFRFSILENFRNFRLQKNERYMLFARYEDLLNFTLWISEYGTISQLSVWIEKVLSSRSVVSISGIPPELSEYQVYRSQLISTVLFKLTKLISSISKQQRKDISDEQEMLAKYEEKGKLVTRVIRKKSENYLYTNQLLASVFQFSALVNDIQASRDSFWILIERKLKVVDRFSNNPSSNHNNFDIRGFEDKTFPIPPANKRNVEISEYNDMVYFTLKCKEYDLLKFKDYKSNILNVIFPLFMHMWYESRLVDIVYEKVESYSRGSIDKLYLQDEKVKTSKFEPIIYGLASALKLSRIEHLQLANLAIRLFECDISSVLENNRDSKGSVRSFDTNFYKNVSELSQDGNILMSEEKPNSRILLGYLKGKEAKDANLLSSTRCEFNIAERVELLSNLLEKEMLMISNTGNLIFSIENRKINRTGLPGDKIVTEDMRSILEKKSEETRLFNMRVIERIIDGLRFSGNNDDGRSVQKTLLPQTKVLDCATTKGRVVQKRASSNDNKNYVRNRKNGLEMEVCARMKDIGNSVRILGDTASVLISELSKLGYLSLSYRVYSLTNALLMNLNALRGVISYFDYDLGEGNRGMNSISVKDMKVYEVGANVGQVTGYTVGDLENGQILPGIIKPYAAKTVYGSRKRVPIKLKSERIKRGDFTGRDEYKENKRGMSDIPLSFMRSSLEMFAILSRQEGTFIKNNGGKRGDGKVEVCLVPVGIRAIKSGEEMVEMMRDVYREVPNKMVIEQFMVSSMAHNYDISESVVGITNQLDNMKMKRGLNNVLDSLYK</sequence>
<gene>
    <name evidence="1" type="ORF">AYI69_g11154</name>
</gene>
<name>A0A1R1X0T7_9FUNG</name>
<protein>
    <submittedName>
        <fullName evidence="1">Uncharacterized protein</fullName>
    </submittedName>
</protein>